<dbReference type="Proteomes" id="UP001057452">
    <property type="component" value="Chromosome 14"/>
</dbReference>
<dbReference type="EMBL" id="CM043798">
    <property type="protein sequence ID" value="KAI4813884.1"/>
    <property type="molecule type" value="Genomic_DNA"/>
</dbReference>
<proteinExistence type="predicted"/>
<evidence type="ECO:0000313" key="2">
    <source>
        <dbReference type="Proteomes" id="UP001057452"/>
    </source>
</evidence>
<name>A0ACB9WKK0_CHAAC</name>
<feature type="non-terminal residue" evidence="1">
    <location>
        <position position="328"/>
    </location>
</feature>
<feature type="non-terminal residue" evidence="1">
    <location>
        <position position="1"/>
    </location>
</feature>
<gene>
    <name evidence="1" type="ORF">KUCAC02_003105</name>
</gene>
<organism evidence="1 2">
    <name type="scientific">Chaenocephalus aceratus</name>
    <name type="common">Blackfin icefish</name>
    <name type="synonym">Chaenichthys aceratus</name>
    <dbReference type="NCBI Taxonomy" id="36190"/>
    <lineage>
        <taxon>Eukaryota</taxon>
        <taxon>Metazoa</taxon>
        <taxon>Chordata</taxon>
        <taxon>Craniata</taxon>
        <taxon>Vertebrata</taxon>
        <taxon>Euteleostomi</taxon>
        <taxon>Actinopterygii</taxon>
        <taxon>Neopterygii</taxon>
        <taxon>Teleostei</taxon>
        <taxon>Neoteleostei</taxon>
        <taxon>Acanthomorphata</taxon>
        <taxon>Eupercaria</taxon>
        <taxon>Perciformes</taxon>
        <taxon>Notothenioidei</taxon>
        <taxon>Channichthyidae</taxon>
        <taxon>Chaenocephalus</taxon>
    </lineage>
</organism>
<keyword evidence="2" id="KW-1185">Reference proteome</keyword>
<comment type="caution">
    <text evidence="1">The sequence shown here is derived from an EMBL/GenBank/DDBJ whole genome shotgun (WGS) entry which is preliminary data.</text>
</comment>
<evidence type="ECO:0000313" key="1">
    <source>
        <dbReference type="EMBL" id="KAI4813884.1"/>
    </source>
</evidence>
<sequence>CTDRVHVVSLFGGQGGSVCREQTPAHLHTGLSVDSLKDSSVTGIPQHSCGGAGEGLCGEWDVNGLPFWRGSGRSGSGAALLWAVKSFVSETETKQVSKYLSVVRVTPPLCGNRLTPPHRPRDPPQATGSLHHTCSLTPDTFTATIRAGADSSLGWALKSAVMEPRGIKVCCVERSTGNETYPKLSISGLLNRESRQNTLHSKCVGQKGCFPTTILQPSNLKPPPHADTMSASSIPGCVTWFASSAGAAPGREIRVPQGANIPSGRAFCWGDFLWALMPAWNNYCCSTITGCDRWTQAGGGPPSIQIWLGDGNRFACGCLQFFTSDVAD</sequence>
<protein>
    <submittedName>
        <fullName evidence="1">Uncharacterized protein</fullName>
    </submittedName>
</protein>
<reference evidence="1" key="1">
    <citation type="submission" date="2022-05" db="EMBL/GenBank/DDBJ databases">
        <title>Chromosome-level genome of Chaenocephalus aceratus.</title>
        <authorList>
            <person name="Park H."/>
        </authorList>
    </citation>
    <scope>NUCLEOTIDE SEQUENCE</scope>
    <source>
        <strain evidence="1">KU_202001</strain>
    </source>
</reference>
<accession>A0ACB9WKK0</accession>